<evidence type="ECO:0000313" key="3">
    <source>
        <dbReference type="Proteomes" id="UP000738431"/>
    </source>
</evidence>
<reference evidence="2 3" key="1">
    <citation type="submission" date="2021-08" db="EMBL/GenBank/DDBJ databases">
        <authorList>
            <person name="Zhang D."/>
            <person name="Zhang A."/>
            <person name="Wang L."/>
        </authorList>
    </citation>
    <scope>NUCLEOTIDE SEQUENCE [LARGE SCALE GENOMIC DNA]</scope>
    <source>
        <strain evidence="2 3">WL0086</strain>
    </source>
</reference>
<name>A0ABZ1C7S2_9BACT</name>
<dbReference type="RefSeq" id="WP_221030396.1">
    <property type="nucleotide sequence ID" value="NZ_CP139781.1"/>
</dbReference>
<dbReference type="SUPFAM" id="SSF50475">
    <property type="entry name" value="FMN-binding split barrel"/>
    <property type="match status" value="1"/>
</dbReference>
<accession>A0ABZ1C7S2</accession>
<dbReference type="InterPro" id="IPR012349">
    <property type="entry name" value="Split_barrel_FMN-bd"/>
</dbReference>
<keyword evidence="3" id="KW-1185">Reference proteome</keyword>
<feature type="domain" description="Pyridoxamine 5'-phosphate oxidase N-terminal" evidence="1">
    <location>
        <begin position="14"/>
        <end position="132"/>
    </location>
</feature>
<dbReference type="Gene3D" id="2.30.110.10">
    <property type="entry name" value="Electron Transport, Fmn-binding Protein, Chain A"/>
    <property type="match status" value="1"/>
</dbReference>
<sequence>MGQRFDHIPAPQIEFIGRQKIFFVGTAGGPDTRVNISPKGMDSFRVLSPHRVMWLNTTGSGNETAAHLLENQRMTIMFCAFEGKPLILRLYGTATAIHPRDASWVEHYSRFTPLPGARQIFDVSIELVQTSCGMAVPFFDYQEEREQLSNWATTKGPDGIQNYWTEKNQVSLDGKPTHILS</sequence>
<dbReference type="Pfam" id="PF01243">
    <property type="entry name" value="PNPOx_N"/>
    <property type="match status" value="1"/>
</dbReference>
<reference evidence="2 3" key="2">
    <citation type="submission" date="2023-12" db="EMBL/GenBank/DDBJ databases">
        <title>Description of an unclassified Opitutus bacterium of Verrucomicrobiota.</title>
        <authorList>
            <person name="Zhang D.-F."/>
        </authorList>
    </citation>
    <scope>NUCLEOTIDE SEQUENCE [LARGE SCALE GENOMIC DNA]</scope>
    <source>
        <strain evidence="2 3">WL0086</strain>
    </source>
</reference>
<dbReference type="GO" id="GO:0004733">
    <property type="term" value="F:pyridoxamine phosphate oxidase activity"/>
    <property type="evidence" value="ECO:0007669"/>
    <property type="project" value="UniProtKB-EC"/>
</dbReference>
<protein>
    <submittedName>
        <fullName evidence="2">Pyridoxamine 5'-phosphate oxidase family protein</fullName>
        <ecNumber evidence="2">1.-.-.-</ecNumber>
        <ecNumber evidence="2">1.4.3.5</ecNumber>
    </submittedName>
</protein>
<proteinExistence type="predicted"/>
<gene>
    <name evidence="2" type="ORF">K1X11_021715</name>
</gene>
<dbReference type="EC" id="1.4.3.5" evidence="2"/>
<dbReference type="Proteomes" id="UP000738431">
    <property type="component" value="Chromosome"/>
</dbReference>
<dbReference type="EC" id="1.-.-.-" evidence="2"/>
<dbReference type="PANTHER" id="PTHR39336">
    <property type="entry name" value="PYRIDOXAMINE PHOSPHATE OXIDASE FAMILY PROTEIN (AFU_ORTHOLOGUE AFUA_6G11440)"/>
    <property type="match status" value="1"/>
</dbReference>
<dbReference type="PANTHER" id="PTHR39336:SF1">
    <property type="entry name" value="PYRIDOXAMINE PHOSPHATE OXIDASE FAMILY PROTEIN (AFU_ORTHOLOGUE AFUA_6G11440)"/>
    <property type="match status" value="1"/>
</dbReference>
<organism evidence="2 3">
    <name type="scientific">Actomonas aquatica</name>
    <dbReference type="NCBI Taxonomy" id="2866162"/>
    <lineage>
        <taxon>Bacteria</taxon>
        <taxon>Pseudomonadati</taxon>
        <taxon>Verrucomicrobiota</taxon>
        <taxon>Opitutia</taxon>
        <taxon>Opitutales</taxon>
        <taxon>Opitutaceae</taxon>
        <taxon>Actomonas</taxon>
    </lineage>
</organism>
<dbReference type="InterPro" id="IPR011576">
    <property type="entry name" value="Pyridox_Oxase_N"/>
</dbReference>
<evidence type="ECO:0000259" key="1">
    <source>
        <dbReference type="Pfam" id="PF01243"/>
    </source>
</evidence>
<dbReference type="EMBL" id="CP139781">
    <property type="protein sequence ID" value="WRQ87440.1"/>
    <property type="molecule type" value="Genomic_DNA"/>
</dbReference>
<evidence type="ECO:0000313" key="2">
    <source>
        <dbReference type="EMBL" id="WRQ87440.1"/>
    </source>
</evidence>
<keyword evidence="2" id="KW-0560">Oxidoreductase</keyword>